<gene>
    <name evidence="4" type="ORF">CIL03_00475</name>
</gene>
<keyword evidence="5" id="KW-1185">Reference proteome</keyword>
<evidence type="ECO:0000256" key="1">
    <source>
        <dbReference type="SAM" id="MobiDB-lite"/>
    </source>
</evidence>
<dbReference type="EMBL" id="NPMS01000001">
    <property type="protein sequence ID" value="OZU89650.1"/>
    <property type="molecule type" value="Genomic_DNA"/>
</dbReference>
<feature type="domain" description="SGNH hydrolase-type esterase" evidence="3">
    <location>
        <begin position="221"/>
        <end position="407"/>
    </location>
</feature>
<evidence type="ECO:0000256" key="2">
    <source>
        <dbReference type="SAM" id="Phobius"/>
    </source>
</evidence>
<keyword evidence="2" id="KW-0812">Transmembrane</keyword>
<dbReference type="PANTHER" id="PTHR43784:SF2">
    <property type="entry name" value="GDSL-LIKE LIPASE_ACYLHYDROLASE, PUTATIVE (AFU_ORTHOLOGUE AFUA_2G00820)-RELATED"/>
    <property type="match status" value="1"/>
</dbReference>
<evidence type="ECO:0000313" key="4">
    <source>
        <dbReference type="EMBL" id="OZU89650.1"/>
    </source>
</evidence>
<dbReference type="CDD" id="cd01830">
    <property type="entry name" value="XynE_like"/>
    <property type="match status" value="1"/>
</dbReference>
<dbReference type="Gene3D" id="3.40.50.1110">
    <property type="entry name" value="SGNH hydrolase"/>
    <property type="match status" value="1"/>
</dbReference>
<name>A0A265NC77_9BACI</name>
<dbReference type="AlphaFoldDB" id="A0A265NC77"/>
<protein>
    <recommendedName>
        <fullName evidence="3">SGNH hydrolase-type esterase domain-containing protein</fullName>
    </recommendedName>
</protein>
<dbReference type="Pfam" id="PF13472">
    <property type="entry name" value="Lipase_GDSL_2"/>
    <property type="match status" value="1"/>
</dbReference>
<dbReference type="InterPro" id="IPR013830">
    <property type="entry name" value="SGNH_hydro"/>
</dbReference>
<evidence type="ECO:0000259" key="3">
    <source>
        <dbReference type="Pfam" id="PF13472"/>
    </source>
</evidence>
<keyword evidence="2" id="KW-1133">Transmembrane helix</keyword>
<feature type="transmembrane region" description="Helical" evidence="2">
    <location>
        <begin position="6"/>
        <end position="22"/>
    </location>
</feature>
<reference evidence="4 5" key="1">
    <citation type="submission" date="2017-08" db="EMBL/GenBank/DDBJ databases">
        <title>Virgibacillus indicus sp. nov. and Virgibacillus profoundi sp. nov, two moderately halophilic bacteria isolated from marine sediment by using the Microfluidic Streak Plate.</title>
        <authorList>
            <person name="Xu B."/>
            <person name="Hu B."/>
            <person name="Wang J."/>
            <person name="Zhu Y."/>
            <person name="Huang L."/>
            <person name="Du W."/>
            <person name="Huang Y."/>
        </authorList>
    </citation>
    <scope>NUCLEOTIDE SEQUENCE [LARGE SCALE GENOMIC DNA]</scope>
    <source>
        <strain evidence="4 5">IO3-P2-C2</strain>
    </source>
</reference>
<feature type="region of interest" description="Disordered" evidence="1">
    <location>
        <begin position="382"/>
        <end position="406"/>
    </location>
</feature>
<organism evidence="4 5">
    <name type="scientific">Virgibacillus indicus</name>
    <dbReference type="NCBI Taxonomy" id="2024554"/>
    <lineage>
        <taxon>Bacteria</taxon>
        <taxon>Bacillati</taxon>
        <taxon>Bacillota</taxon>
        <taxon>Bacilli</taxon>
        <taxon>Bacillales</taxon>
        <taxon>Bacillaceae</taxon>
        <taxon>Virgibacillus</taxon>
    </lineage>
</organism>
<sequence length="419" mass="46499">MKRFIYIVISVIIIISISMYGLREWIAINKEKPGVTESDIVKSSGEKWVGAWTASLQAPFEDGVSAEGFEDQTLRFIIQPHIDGQAMRIRLSNVFGSEPLTINEVHIAVSKDGAETVQGTNKQLTFEADKKVTIPSGEKVFSDPIDFAVDSDEEIAVSIYVREKSGPASWHPRSIQTSYISSGDHARDNNASEFDTEEEAWFWLDGVDVIPDSSVKGAIAVVGSSIANGNYSTLNANHRWPDFLAKRFNHAGSNINMSVLNAGITANQLLNSPPEKGEHVLARLDRDVFSQSGIKGVILHAGLNDIRHHPEYDAEKIIVRMQEIINTTHAQGLEIYGATLTPFKGSGMYSAKGERTRQEVNSWIRSSGEFDGVIDFDEALRDPEDPERFQSEYDSGDQLHPNDEGYEKMAESIDLSMFE</sequence>
<dbReference type="OrthoDB" id="1828825at2"/>
<dbReference type="RefSeq" id="WP_094883251.1">
    <property type="nucleotide sequence ID" value="NZ_NPMS01000001.1"/>
</dbReference>
<dbReference type="PANTHER" id="PTHR43784">
    <property type="entry name" value="GDSL-LIKE LIPASE/ACYLHYDROLASE, PUTATIVE (AFU_ORTHOLOGUE AFUA_2G00820)-RELATED"/>
    <property type="match status" value="1"/>
</dbReference>
<proteinExistence type="predicted"/>
<evidence type="ECO:0000313" key="5">
    <source>
        <dbReference type="Proteomes" id="UP000216498"/>
    </source>
</evidence>
<dbReference type="Proteomes" id="UP000216498">
    <property type="component" value="Unassembled WGS sequence"/>
</dbReference>
<feature type="compositionally biased region" description="Basic and acidic residues" evidence="1">
    <location>
        <begin position="382"/>
        <end position="391"/>
    </location>
</feature>
<dbReference type="InterPro" id="IPR036514">
    <property type="entry name" value="SGNH_hydro_sf"/>
</dbReference>
<keyword evidence="2" id="KW-0472">Membrane</keyword>
<dbReference type="SUPFAM" id="SSF52266">
    <property type="entry name" value="SGNH hydrolase"/>
    <property type="match status" value="1"/>
</dbReference>
<comment type="caution">
    <text evidence="4">The sequence shown here is derived from an EMBL/GenBank/DDBJ whole genome shotgun (WGS) entry which is preliminary data.</text>
</comment>
<dbReference type="InterPro" id="IPR053140">
    <property type="entry name" value="GDSL_Rv0518-like"/>
</dbReference>
<accession>A0A265NC77</accession>